<proteinExistence type="inferred from homology"/>
<keyword evidence="4" id="KW-0732">Signal</keyword>
<organism evidence="7 8">
    <name type="scientific">Rubrobacter marinus</name>
    <dbReference type="NCBI Taxonomy" id="2653852"/>
    <lineage>
        <taxon>Bacteria</taxon>
        <taxon>Bacillati</taxon>
        <taxon>Actinomycetota</taxon>
        <taxon>Rubrobacteria</taxon>
        <taxon>Rubrobacterales</taxon>
        <taxon>Rubrobacteraceae</taxon>
        <taxon>Rubrobacter</taxon>
    </lineage>
</organism>
<dbReference type="KEGG" id="rmar:GBA65_15260"/>
<keyword evidence="3" id="KW-0813">Transport</keyword>
<dbReference type="PROSITE" id="PS50983">
    <property type="entry name" value="FE_B12_PBP"/>
    <property type="match status" value="1"/>
</dbReference>
<feature type="domain" description="Fe/B12 periplasmic-binding" evidence="6">
    <location>
        <begin position="83"/>
        <end position="354"/>
    </location>
</feature>
<dbReference type="EMBL" id="CP045121">
    <property type="protein sequence ID" value="QIN79661.1"/>
    <property type="molecule type" value="Genomic_DNA"/>
</dbReference>
<dbReference type="AlphaFoldDB" id="A0A6G8PZL9"/>
<evidence type="ECO:0000256" key="5">
    <source>
        <dbReference type="SAM" id="Phobius"/>
    </source>
</evidence>
<dbReference type="PANTHER" id="PTHR30532:SF24">
    <property type="entry name" value="FERRIC ENTEROBACTIN-BINDING PERIPLASMIC PROTEIN FEPB"/>
    <property type="match status" value="1"/>
</dbReference>
<comment type="subcellular location">
    <subcellularLocation>
        <location evidence="1">Cell envelope</location>
    </subcellularLocation>
</comment>
<dbReference type="InterPro" id="IPR051313">
    <property type="entry name" value="Bact_iron-sidero_bind"/>
</dbReference>
<accession>A0A6G8PZL9</accession>
<gene>
    <name evidence="7" type="ORF">GBA65_15260</name>
</gene>
<keyword evidence="5" id="KW-0812">Transmembrane</keyword>
<evidence type="ECO:0000256" key="4">
    <source>
        <dbReference type="ARBA" id="ARBA00022729"/>
    </source>
</evidence>
<name>A0A6G8PZL9_9ACTN</name>
<sequence length="364" mass="38236">MRPTIRKVARDVSVGVARSPGAGVAPSSGPFRPTRREFLFGAGGLLLLGAAGCGGAGGGGSSGEARSIEHKYGVTEVSGRPERVVTVGYTDQDPVLALGVAPVGVREWFGERPRATWPWAQDELGEAEPEVLPASEINFEQIAALGPDLIVGVSSGMTGEQYGTLSEIAPTLAAPEGFVDFGVPWQDGTRLVARALGDEARAEELISGVEAKIGETRERYPQFGGATGVIALTGEGGNYYPYGPEDPRGRFLTSLGFELPPEVVELAGEEFFATISRERLSVIDADVLVWIVNAPAEREALTSDPLYERLTAAREGRDLFLEANDPLAGALSFGTVLSLPYLLDELTPLLQAALDGDPATGAAA</sequence>
<feature type="transmembrane region" description="Helical" evidence="5">
    <location>
        <begin position="38"/>
        <end position="58"/>
    </location>
</feature>
<dbReference type="CDD" id="cd01146">
    <property type="entry name" value="FhuD"/>
    <property type="match status" value="1"/>
</dbReference>
<reference evidence="7 8" key="1">
    <citation type="submission" date="2019-10" db="EMBL/GenBank/DDBJ databases">
        <title>Rubrobacter sp nov SCSIO 52915 isolated from a deep-sea sediment in the South China Sea.</title>
        <authorList>
            <person name="Chen R.W."/>
        </authorList>
    </citation>
    <scope>NUCLEOTIDE SEQUENCE [LARGE SCALE GENOMIC DNA]</scope>
    <source>
        <strain evidence="7 8">SCSIO 52915</strain>
    </source>
</reference>
<dbReference type="RefSeq" id="WP_166397336.1">
    <property type="nucleotide sequence ID" value="NZ_CP045121.1"/>
</dbReference>
<dbReference type="GO" id="GO:0030288">
    <property type="term" value="C:outer membrane-bounded periplasmic space"/>
    <property type="evidence" value="ECO:0007669"/>
    <property type="project" value="TreeGrafter"/>
</dbReference>
<dbReference type="Pfam" id="PF01497">
    <property type="entry name" value="Peripla_BP_2"/>
    <property type="match status" value="1"/>
</dbReference>
<dbReference type="PANTHER" id="PTHR30532">
    <property type="entry name" value="IRON III DICITRATE-BINDING PERIPLASMIC PROTEIN"/>
    <property type="match status" value="1"/>
</dbReference>
<protein>
    <submittedName>
        <fullName evidence="7">ABC transporter substrate-binding protein</fullName>
    </submittedName>
</protein>
<evidence type="ECO:0000256" key="1">
    <source>
        <dbReference type="ARBA" id="ARBA00004196"/>
    </source>
</evidence>
<dbReference type="Proteomes" id="UP000502706">
    <property type="component" value="Chromosome"/>
</dbReference>
<evidence type="ECO:0000313" key="7">
    <source>
        <dbReference type="EMBL" id="QIN79661.1"/>
    </source>
</evidence>
<evidence type="ECO:0000256" key="3">
    <source>
        <dbReference type="ARBA" id="ARBA00022448"/>
    </source>
</evidence>
<keyword evidence="5" id="KW-0472">Membrane</keyword>
<keyword evidence="5" id="KW-1133">Transmembrane helix</keyword>
<evidence type="ECO:0000259" key="6">
    <source>
        <dbReference type="PROSITE" id="PS50983"/>
    </source>
</evidence>
<evidence type="ECO:0000256" key="2">
    <source>
        <dbReference type="ARBA" id="ARBA00008814"/>
    </source>
</evidence>
<dbReference type="SUPFAM" id="SSF53807">
    <property type="entry name" value="Helical backbone' metal receptor"/>
    <property type="match status" value="1"/>
</dbReference>
<keyword evidence="8" id="KW-1185">Reference proteome</keyword>
<evidence type="ECO:0000313" key="8">
    <source>
        <dbReference type="Proteomes" id="UP000502706"/>
    </source>
</evidence>
<dbReference type="Gene3D" id="3.40.50.1980">
    <property type="entry name" value="Nitrogenase molybdenum iron protein domain"/>
    <property type="match status" value="2"/>
</dbReference>
<dbReference type="InterPro" id="IPR002491">
    <property type="entry name" value="ABC_transptr_periplasmic_BD"/>
</dbReference>
<dbReference type="GO" id="GO:1901678">
    <property type="term" value="P:iron coordination entity transport"/>
    <property type="evidence" value="ECO:0007669"/>
    <property type="project" value="UniProtKB-ARBA"/>
</dbReference>
<comment type="similarity">
    <text evidence="2">Belongs to the bacterial solute-binding protein 8 family.</text>
</comment>